<name>A0A8T2VFE3_CERRI</name>
<dbReference type="SUPFAM" id="SSF52833">
    <property type="entry name" value="Thioredoxin-like"/>
    <property type="match status" value="1"/>
</dbReference>
<evidence type="ECO:0000313" key="6">
    <source>
        <dbReference type="Proteomes" id="UP000825935"/>
    </source>
</evidence>
<keyword evidence="1" id="KW-0677">Repeat</keyword>
<feature type="region of interest" description="Disordered" evidence="3">
    <location>
        <begin position="921"/>
        <end position="951"/>
    </location>
</feature>
<gene>
    <name evidence="5" type="ORF">KP509_02G025300</name>
</gene>
<protein>
    <recommendedName>
        <fullName evidence="4">Thioredoxin domain-containing protein</fullName>
    </recommendedName>
</protein>
<dbReference type="NCBIfam" id="TIGR01509">
    <property type="entry name" value="HAD-SF-IA-v3"/>
    <property type="match status" value="1"/>
</dbReference>
<dbReference type="PANTHER" id="PTHR46388:SF2">
    <property type="entry name" value="NHL REPEAT-CONTAINING PROTEIN 2"/>
    <property type="match status" value="1"/>
</dbReference>
<evidence type="ECO:0000256" key="3">
    <source>
        <dbReference type="SAM" id="MobiDB-lite"/>
    </source>
</evidence>
<evidence type="ECO:0000313" key="5">
    <source>
        <dbReference type="EMBL" id="KAH7443199.1"/>
    </source>
</evidence>
<dbReference type="PANTHER" id="PTHR46388">
    <property type="entry name" value="NHL REPEAT-CONTAINING PROTEIN 2"/>
    <property type="match status" value="1"/>
</dbReference>
<dbReference type="InterPro" id="IPR023214">
    <property type="entry name" value="HAD_sf"/>
</dbReference>
<dbReference type="InterPro" id="IPR006439">
    <property type="entry name" value="HAD-SF_hydro_IA"/>
</dbReference>
<dbReference type="Pfam" id="PF13905">
    <property type="entry name" value="Thioredoxin_8"/>
    <property type="match status" value="1"/>
</dbReference>
<dbReference type="Gene3D" id="1.10.150.240">
    <property type="entry name" value="Putative phosphatase, domain 2"/>
    <property type="match status" value="1"/>
</dbReference>
<dbReference type="InterPro" id="IPR036249">
    <property type="entry name" value="Thioredoxin-like_sf"/>
</dbReference>
<dbReference type="SFLD" id="SFLDG01135">
    <property type="entry name" value="C1.5.6:_HAD__Beta-PGM__Phospha"/>
    <property type="match status" value="1"/>
</dbReference>
<dbReference type="Pfam" id="PF01436">
    <property type="entry name" value="NHL"/>
    <property type="match status" value="2"/>
</dbReference>
<proteinExistence type="predicted"/>
<reference evidence="5" key="1">
    <citation type="submission" date="2021-08" db="EMBL/GenBank/DDBJ databases">
        <title>WGS assembly of Ceratopteris richardii.</title>
        <authorList>
            <person name="Marchant D.B."/>
            <person name="Chen G."/>
            <person name="Jenkins J."/>
            <person name="Shu S."/>
            <person name="Leebens-Mack J."/>
            <person name="Grimwood J."/>
            <person name="Schmutz J."/>
            <person name="Soltis P."/>
            <person name="Soltis D."/>
            <person name="Chen Z.-H."/>
        </authorList>
    </citation>
    <scope>NUCLEOTIDE SEQUENCE</scope>
    <source>
        <strain evidence="5">Whitten #5841</strain>
        <tissue evidence="5">Leaf</tissue>
    </source>
</reference>
<dbReference type="SFLD" id="SFLDG01129">
    <property type="entry name" value="C1.5:_HAD__Beta-PGM__Phosphata"/>
    <property type="match status" value="1"/>
</dbReference>
<dbReference type="SUPFAM" id="SSF56784">
    <property type="entry name" value="HAD-like"/>
    <property type="match status" value="1"/>
</dbReference>
<dbReference type="InterPro" id="IPR001258">
    <property type="entry name" value="NHL_repeat"/>
</dbReference>
<dbReference type="InterPro" id="IPR036412">
    <property type="entry name" value="HAD-like_sf"/>
</dbReference>
<dbReference type="InterPro" id="IPR045302">
    <property type="entry name" value="NHL2_NHL_rpt_dom"/>
</dbReference>
<dbReference type="InterPro" id="IPR013766">
    <property type="entry name" value="Thioredoxin_domain"/>
</dbReference>
<dbReference type="InterPro" id="IPR041492">
    <property type="entry name" value="HAD_2"/>
</dbReference>
<dbReference type="Pfam" id="PF13419">
    <property type="entry name" value="HAD_2"/>
    <property type="match status" value="1"/>
</dbReference>
<evidence type="ECO:0000256" key="1">
    <source>
        <dbReference type="ARBA" id="ARBA00022737"/>
    </source>
</evidence>
<accession>A0A8T2VFE3</accession>
<dbReference type="InterPro" id="IPR011042">
    <property type="entry name" value="6-blade_b-propeller_TolB-like"/>
</dbReference>
<dbReference type="AlphaFoldDB" id="A0A8T2VFE3"/>
<feature type="repeat" description="NHL" evidence="2">
    <location>
        <begin position="824"/>
        <end position="859"/>
    </location>
</feature>
<dbReference type="OrthoDB" id="273823at2759"/>
<dbReference type="SFLD" id="SFLDS00003">
    <property type="entry name" value="Haloacid_Dehalogenase"/>
    <property type="match status" value="1"/>
</dbReference>
<dbReference type="PRINTS" id="PR00413">
    <property type="entry name" value="HADHALOGNASE"/>
</dbReference>
<dbReference type="Gene3D" id="3.40.50.1000">
    <property type="entry name" value="HAD superfamily/HAD-like"/>
    <property type="match status" value="1"/>
</dbReference>
<organism evidence="5 6">
    <name type="scientific">Ceratopteris richardii</name>
    <name type="common">Triangle waterfern</name>
    <dbReference type="NCBI Taxonomy" id="49495"/>
    <lineage>
        <taxon>Eukaryota</taxon>
        <taxon>Viridiplantae</taxon>
        <taxon>Streptophyta</taxon>
        <taxon>Embryophyta</taxon>
        <taxon>Tracheophyta</taxon>
        <taxon>Polypodiopsida</taxon>
        <taxon>Polypodiidae</taxon>
        <taxon>Polypodiales</taxon>
        <taxon>Pteridineae</taxon>
        <taxon>Pteridaceae</taxon>
        <taxon>Parkerioideae</taxon>
        <taxon>Ceratopteris</taxon>
    </lineage>
</organism>
<dbReference type="PROSITE" id="PS51352">
    <property type="entry name" value="THIOREDOXIN_2"/>
    <property type="match status" value="1"/>
</dbReference>
<dbReference type="CDD" id="cd14951">
    <property type="entry name" value="NHL-2_like"/>
    <property type="match status" value="1"/>
</dbReference>
<dbReference type="InterPro" id="IPR023198">
    <property type="entry name" value="PGP-like_dom2"/>
</dbReference>
<dbReference type="OMA" id="LITQCKN"/>
<dbReference type="EMBL" id="CM035407">
    <property type="protein sequence ID" value="KAH7443199.1"/>
    <property type="molecule type" value="Genomic_DNA"/>
</dbReference>
<dbReference type="Proteomes" id="UP000825935">
    <property type="component" value="Chromosome 2"/>
</dbReference>
<sequence length="1079" mass="116624">MAASSTPFQLHASSSLPYRACMLLSSQGQPCPQSLPYSSQFTRPCLAVFDAPLDRIARDSFSCASSSGSFAVDPITGQHEPKLSHSKVSAVLFDMDGVICNSEERSRCAAVELFSEIGVHVTAEDFLPFTGTGESNFLGAVAKAYGVKDFDISSAKSRFFQIYLEKYAKPNSGLEFPGAHELIMQCKAAGLKVALVSSADRLKVDVNLAAAGLPSSIFNAIISADAFTNLKPAPDIFLAASKALNVPAKECVVVEDAVAGLQAARAAGMRSIAVTTTLNSETLLKESPLLIRTDVGDITLDDILKLQEPDDVCTYVKGEISSVSPGRNSRNDGGQVLLPAGLSVTRREALRYGSLTIAVLSSYVAVTHWKAMSYTSPRALLNAALDLFQPSIAIGTGAVDSDRVARFLSYIEDVEARGGGQQVPEFQPQLEWLNTTPLKFQKDLAGKVVVLDFWTYCCINCMHILPDLEYLERKYKGKPVTVIGVHSAKFDNEKDLSAIRNAVLRYNVTHPVVNDGDMVLWRKLGINSWPTLVVVSPQGKTLAVLSGEGHRKDLDEFVNASLQYYGNKNLLSDRPLPETLEKDKDVRLVSSPLKFPGKITTDLANGRLFISDSNHHRIVITDLEGNFIQQVGGMNGEGLQDGSFEEASFNRPQGVAYNPNKNVLYVADTENHALREVDFANEVVRTLAGNGIKGSDYKGGKQGTLQVLNSPWDVCCDSASGIVYIAMAGQHQIWQHIISSGVTGVFSGDGFERNLNGKRAQDTSFAQPSGLAFTPDMKGLFVADSESSSVRRVDLVTGGSNLLAGGDPLFADNLFQFGDKDGTGTAAQFQHPLGVLYNADGLVYVADSYNHKIKIMDPNSRNVKTIAGIGKAGFKDGKASECQLSEPAGLAMGLDGKVYIADTNNCVIRVLDTQGGTGPTISTLELKGVQPPEPKTSGKPRRLRRRSSGDVELVKTDPIKATEGNIKIRIGLPAGFHFTKEVASKFEADDVPDEKLVFQPASGSLDANGEAVLTFSRPKDVMGTVQINCKVYYCEEDQVCLYKALAFQIPFDEAASSSRFELPLTYDLQPPVRKQMLIQ</sequence>
<dbReference type="Gene3D" id="2.120.10.30">
    <property type="entry name" value="TolB, C-terminal domain"/>
    <property type="match status" value="3"/>
</dbReference>
<comment type="caution">
    <text evidence="5">The sequence shown here is derived from an EMBL/GenBank/DDBJ whole genome shotgun (WGS) entry which is preliminary data.</text>
</comment>
<feature type="domain" description="Thioredoxin" evidence="4">
    <location>
        <begin position="417"/>
        <end position="563"/>
    </location>
</feature>
<dbReference type="FunFam" id="3.40.30.10:FF:000320">
    <property type="entry name" value="NHL repeat-containing protein 2"/>
    <property type="match status" value="1"/>
</dbReference>
<evidence type="ECO:0000256" key="2">
    <source>
        <dbReference type="PROSITE-ProRule" id="PRU00504"/>
    </source>
</evidence>
<dbReference type="PROSITE" id="PS51125">
    <property type="entry name" value="NHL"/>
    <property type="match status" value="1"/>
</dbReference>
<dbReference type="FunFam" id="2.120.10.30:FF:000081">
    <property type="entry name" value="NHL repeat-containing protein 2"/>
    <property type="match status" value="1"/>
</dbReference>
<dbReference type="CDD" id="cd07505">
    <property type="entry name" value="HAD_BPGM-like"/>
    <property type="match status" value="1"/>
</dbReference>
<dbReference type="Gene3D" id="3.40.30.10">
    <property type="entry name" value="Glutaredoxin"/>
    <property type="match status" value="1"/>
</dbReference>
<evidence type="ECO:0000259" key="4">
    <source>
        <dbReference type="PROSITE" id="PS51352"/>
    </source>
</evidence>
<dbReference type="SUPFAM" id="SSF101898">
    <property type="entry name" value="NHL repeat"/>
    <property type="match status" value="1"/>
</dbReference>
<dbReference type="InterPro" id="IPR012336">
    <property type="entry name" value="Thioredoxin-like_fold"/>
</dbReference>
<keyword evidence="6" id="KW-1185">Reference proteome</keyword>